<dbReference type="EMBL" id="JAULSR010000002">
    <property type="protein sequence ID" value="KAK0628323.1"/>
    <property type="molecule type" value="Genomic_DNA"/>
</dbReference>
<dbReference type="CDD" id="cd19481">
    <property type="entry name" value="RecA-like_protease"/>
    <property type="match status" value="1"/>
</dbReference>
<name>A0AA39X6T1_9PEZI</name>
<dbReference type="GO" id="GO:0005524">
    <property type="term" value="F:ATP binding"/>
    <property type="evidence" value="ECO:0007669"/>
    <property type="project" value="InterPro"/>
</dbReference>
<comment type="caution">
    <text evidence="3">The sequence shown here is derived from an EMBL/GenBank/DDBJ whole genome shotgun (WGS) entry which is preliminary data.</text>
</comment>
<feature type="domain" description="AAA+ ATPase" evidence="2">
    <location>
        <begin position="469"/>
        <end position="596"/>
    </location>
</feature>
<dbReference type="Proteomes" id="UP001174934">
    <property type="component" value="Unassembled WGS sequence"/>
</dbReference>
<dbReference type="SUPFAM" id="SSF52540">
    <property type="entry name" value="P-loop containing nucleoside triphosphate hydrolases"/>
    <property type="match status" value="1"/>
</dbReference>
<dbReference type="PANTHER" id="PTHR46411:SF3">
    <property type="entry name" value="AAA+ ATPASE DOMAIN-CONTAINING PROTEIN"/>
    <property type="match status" value="1"/>
</dbReference>
<gene>
    <name evidence="3" type="ORF">B0T17DRAFT_588476</name>
</gene>
<dbReference type="SMART" id="SM00382">
    <property type="entry name" value="AAA"/>
    <property type="match status" value="1"/>
</dbReference>
<dbReference type="Gene3D" id="3.40.50.300">
    <property type="entry name" value="P-loop containing nucleotide triphosphate hydrolases"/>
    <property type="match status" value="1"/>
</dbReference>
<accession>A0AA39X6T1</accession>
<keyword evidence="4" id="KW-1185">Reference proteome</keyword>
<reference evidence="3" key="1">
    <citation type="submission" date="2023-06" db="EMBL/GenBank/DDBJ databases">
        <title>Genome-scale phylogeny and comparative genomics of the fungal order Sordariales.</title>
        <authorList>
            <consortium name="Lawrence Berkeley National Laboratory"/>
            <person name="Hensen N."/>
            <person name="Bonometti L."/>
            <person name="Westerberg I."/>
            <person name="Brannstrom I.O."/>
            <person name="Guillou S."/>
            <person name="Cros-Aarteil S."/>
            <person name="Calhoun S."/>
            <person name="Haridas S."/>
            <person name="Kuo A."/>
            <person name="Mondo S."/>
            <person name="Pangilinan J."/>
            <person name="Riley R."/>
            <person name="LaButti K."/>
            <person name="Andreopoulos B."/>
            <person name="Lipzen A."/>
            <person name="Chen C."/>
            <person name="Yanf M."/>
            <person name="Daum C."/>
            <person name="Ng V."/>
            <person name="Clum A."/>
            <person name="Steindorff A."/>
            <person name="Ohm R."/>
            <person name="Martin F."/>
            <person name="Silar P."/>
            <person name="Natvig D."/>
            <person name="Lalanne C."/>
            <person name="Gautier V."/>
            <person name="Ament-velasquez S.L."/>
            <person name="Kruys A."/>
            <person name="Hutchinson M.I."/>
            <person name="Powell A.J."/>
            <person name="Barry K."/>
            <person name="Miller A.N."/>
            <person name="Grigoriev I.V."/>
            <person name="Debuchy R."/>
            <person name="Gladieux P."/>
            <person name="Thoren M.H."/>
            <person name="Johannesson H."/>
        </authorList>
    </citation>
    <scope>NUCLEOTIDE SEQUENCE</scope>
    <source>
        <strain evidence="3">SMH3391-2</strain>
    </source>
</reference>
<dbReference type="PANTHER" id="PTHR46411">
    <property type="entry name" value="FAMILY ATPASE, PUTATIVE-RELATED"/>
    <property type="match status" value="1"/>
</dbReference>
<evidence type="ECO:0000313" key="3">
    <source>
        <dbReference type="EMBL" id="KAK0628323.1"/>
    </source>
</evidence>
<evidence type="ECO:0000256" key="1">
    <source>
        <dbReference type="SAM" id="MobiDB-lite"/>
    </source>
</evidence>
<evidence type="ECO:0000313" key="4">
    <source>
        <dbReference type="Proteomes" id="UP001174934"/>
    </source>
</evidence>
<protein>
    <submittedName>
        <fullName evidence="3">ATPase</fullName>
    </submittedName>
</protein>
<organism evidence="3 4">
    <name type="scientific">Bombardia bombarda</name>
    <dbReference type="NCBI Taxonomy" id="252184"/>
    <lineage>
        <taxon>Eukaryota</taxon>
        <taxon>Fungi</taxon>
        <taxon>Dikarya</taxon>
        <taxon>Ascomycota</taxon>
        <taxon>Pezizomycotina</taxon>
        <taxon>Sordariomycetes</taxon>
        <taxon>Sordariomycetidae</taxon>
        <taxon>Sordariales</taxon>
        <taxon>Lasiosphaeriaceae</taxon>
        <taxon>Bombardia</taxon>
    </lineage>
</organism>
<dbReference type="InterPro" id="IPR003959">
    <property type="entry name" value="ATPase_AAA_core"/>
</dbReference>
<dbReference type="InterPro" id="IPR027417">
    <property type="entry name" value="P-loop_NTPase"/>
</dbReference>
<dbReference type="AlphaFoldDB" id="A0AA39X6T1"/>
<evidence type="ECO:0000259" key="2">
    <source>
        <dbReference type="SMART" id="SM00382"/>
    </source>
</evidence>
<dbReference type="Pfam" id="PF22942">
    <property type="entry name" value="DUF7025"/>
    <property type="match status" value="1"/>
</dbReference>
<dbReference type="Pfam" id="PF00004">
    <property type="entry name" value="AAA"/>
    <property type="match status" value="1"/>
</dbReference>
<dbReference type="GO" id="GO:0016887">
    <property type="term" value="F:ATP hydrolysis activity"/>
    <property type="evidence" value="ECO:0007669"/>
    <property type="project" value="InterPro"/>
</dbReference>
<feature type="region of interest" description="Disordered" evidence="1">
    <location>
        <begin position="1"/>
        <end position="43"/>
    </location>
</feature>
<proteinExistence type="predicted"/>
<dbReference type="InterPro" id="IPR003593">
    <property type="entry name" value="AAA+_ATPase"/>
</dbReference>
<sequence>MGNGGLRGTSPAPPLGSGDGVLPPIATDAEAEVKAPVESQPAVDMEVDAVTEEKKTKKPLPPVGSVSSIKNIYRSPKDDDGEWTWVDKYPEDVEEAAENAETETYAVLVRNIKSNDSRKKLEADSIVIQSPWLKTALSEILNEYPGVACELERLEFSAPFAPFVHRWTEFVAYTKRPGLDAKTKEHLKLLDDILRYEIGDSIKAFEDYVRNGVVTFKHLWMIYQPGTIILSAYKGPLSAFELQETEYIQNNCGKFLQLSCDCVDSNGKSFGRFGETILISEFIGTKKITGLRAYPWSFHEEKEAVVAALTKRGELFEKLAGHSFKSYLGTAVTWDREGNEVPIQVEGRIIVDIDSFNRFSRYGERSLSEWNAKDYERLAQFRHKYSNDQGELRLTPYHHVLARSRTRGYSLKLKKWLDFFIEQVSEITWNTTAFDKLVLPDDQKELILAFSESQLEGSNFDDVISGKGKGIICLLSGPPGVGKTLTAEAVAENLRVPLHTLSSGDLGSGSWEVENNLSEILELVSRWNAILLLDECDVFLEARSSADLERNKVVSIFLRTLEYYEGIMFMTTNRVDNIDAAFQSRIHVSLEYPDLTAESRRQIWANFLGSSKSIRSDLTMKDIEELAELKLNGRQIKNILKTAQLLASRKRSRVLKKSFIDTILSIEKRRPGPPQ</sequence>
<dbReference type="InterPro" id="IPR054289">
    <property type="entry name" value="DUF7025"/>
</dbReference>